<dbReference type="GeneID" id="18831022"/>
<evidence type="ECO:0000313" key="3">
    <source>
        <dbReference type="EMBL" id="EKM79769.1"/>
    </source>
</evidence>
<dbReference type="RefSeq" id="XP_007328957.1">
    <property type="nucleotide sequence ID" value="XM_007328895.1"/>
</dbReference>
<feature type="region of interest" description="Disordered" evidence="1">
    <location>
        <begin position="1"/>
        <end position="54"/>
    </location>
</feature>
<keyword evidence="2" id="KW-0472">Membrane</keyword>
<evidence type="ECO:0000313" key="4">
    <source>
        <dbReference type="Proteomes" id="UP000008493"/>
    </source>
</evidence>
<evidence type="ECO:0008006" key="5">
    <source>
        <dbReference type="Google" id="ProtNLM"/>
    </source>
</evidence>
<dbReference type="HOGENOM" id="CLU_016206_1_0_1"/>
<protein>
    <recommendedName>
        <fullName evidence="5">Transmembrane protein 135 N-terminal domain-containing protein</fullName>
    </recommendedName>
</protein>
<feature type="transmembrane region" description="Helical" evidence="2">
    <location>
        <begin position="281"/>
        <end position="301"/>
    </location>
</feature>
<evidence type="ECO:0000256" key="2">
    <source>
        <dbReference type="SAM" id="Phobius"/>
    </source>
</evidence>
<sequence>MVPGYATTPPLPLHPTTMASRDDDSPTTTESSSGFATPYNADSSIPPTPGEGIHFTPRRAMTSFDNLVALADYQERLKDAKRVVWRDRGQPVVELETLRECFEHAARGGFRSGSLAFGIRACVNLILALLRINRVPRDYRLALIRHAIFGLDTWRFAGMLGTFTSLYKFLLNALPILIPALSYSKSSTGEGDDVKDLEAARMPTSVVGPAHRRLSLSARTQLILIRKKTRRWHAALAGGLAGSLAIILEKPSRRSLIAQQLFVRGLQGSYNSFTTRKGIRIPHGVVIVFTLACGQIMYGFLLRPDTLTRSYRLWINDAAKVSRECVRMQNGLFREGKFDLKDIDTILSFPDITPSNKAGLLAFRENYLNPPLIPGYTYHYTPCCSIHPAVSSCSSVPVDRFFSVFKWMLPIYGALHFVPPILFKWGKFLSDPGAVIVRAGVGSIRSSTFLGVFVVIYQTILCYKHKLHKYLTELKIQPRPSNMLTQIPQSIIDSVLLSKLSYWLLGFAAGLALFVEEKKRRAELAMYVLPKGLESLWIMLRGHGYVFKTGKWGETVLTGIGMALVMTTYQNDPQHLSGLVRRMLYQFIGPN</sequence>
<gene>
    <name evidence="3" type="ORF">AGABI1DRAFT_72385</name>
</gene>
<dbReference type="STRING" id="597362.K5VZ29"/>
<dbReference type="OMA" id="CCGQIMY"/>
<dbReference type="Proteomes" id="UP000008493">
    <property type="component" value="Unassembled WGS sequence"/>
</dbReference>
<dbReference type="PANTHER" id="PTHR12459">
    <property type="entry name" value="TRANSMEMBRANE PROTEIN 135-RELATED"/>
    <property type="match status" value="1"/>
</dbReference>
<name>K5VZ29_AGABU</name>
<evidence type="ECO:0000256" key="1">
    <source>
        <dbReference type="SAM" id="MobiDB-lite"/>
    </source>
</evidence>
<dbReference type="EMBL" id="JH971389">
    <property type="protein sequence ID" value="EKM79769.1"/>
    <property type="molecule type" value="Genomic_DNA"/>
</dbReference>
<keyword evidence="2" id="KW-0812">Transmembrane</keyword>
<keyword evidence="2" id="KW-1133">Transmembrane helix</keyword>
<reference evidence="4" key="1">
    <citation type="journal article" date="2012" name="Proc. Natl. Acad. Sci. U.S.A.">
        <title>Genome sequence of the button mushroom Agaricus bisporus reveals mechanisms governing adaptation to a humic-rich ecological niche.</title>
        <authorList>
            <person name="Morin E."/>
            <person name="Kohler A."/>
            <person name="Baker A.R."/>
            <person name="Foulongne-Oriol M."/>
            <person name="Lombard V."/>
            <person name="Nagy L.G."/>
            <person name="Ohm R.A."/>
            <person name="Patyshakuliyeva A."/>
            <person name="Brun A."/>
            <person name="Aerts A.L."/>
            <person name="Bailey A.M."/>
            <person name="Billette C."/>
            <person name="Coutinho P.M."/>
            <person name="Deakin G."/>
            <person name="Doddapaneni H."/>
            <person name="Floudas D."/>
            <person name="Grimwood J."/>
            <person name="Hilden K."/>
            <person name="Kuees U."/>
            <person name="LaButti K.M."/>
            <person name="Lapidus A."/>
            <person name="Lindquist E.A."/>
            <person name="Lucas S.M."/>
            <person name="Murat C."/>
            <person name="Riley R.W."/>
            <person name="Salamov A.A."/>
            <person name="Schmutz J."/>
            <person name="Subramanian V."/>
            <person name="Woesten H.A.B."/>
            <person name="Xu J."/>
            <person name="Eastwood D.C."/>
            <person name="Foster G.D."/>
            <person name="Sonnenberg A.S."/>
            <person name="Cullen D."/>
            <person name="de Vries R.P."/>
            <person name="Lundell T."/>
            <person name="Hibbett D.S."/>
            <person name="Henrissat B."/>
            <person name="Burton K.S."/>
            <person name="Kerrigan R.W."/>
            <person name="Challen M.P."/>
            <person name="Grigoriev I.V."/>
            <person name="Martin F."/>
        </authorList>
    </citation>
    <scope>NUCLEOTIDE SEQUENCE [LARGE SCALE GENOMIC DNA]</scope>
    <source>
        <strain evidence="4">JB137-S8 / ATCC MYA-4627 / FGSC 10392</strain>
    </source>
</reference>
<organism evidence="3 4">
    <name type="scientific">Agaricus bisporus var. burnettii (strain JB137-S8 / ATCC MYA-4627 / FGSC 10392)</name>
    <name type="common">White button mushroom</name>
    <dbReference type="NCBI Taxonomy" id="597362"/>
    <lineage>
        <taxon>Eukaryota</taxon>
        <taxon>Fungi</taxon>
        <taxon>Dikarya</taxon>
        <taxon>Basidiomycota</taxon>
        <taxon>Agaricomycotina</taxon>
        <taxon>Agaricomycetes</taxon>
        <taxon>Agaricomycetidae</taxon>
        <taxon>Agaricales</taxon>
        <taxon>Agaricineae</taxon>
        <taxon>Agaricaceae</taxon>
        <taxon>Agaricus</taxon>
    </lineage>
</organism>
<dbReference type="AlphaFoldDB" id="K5VZ29"/>
<keyword evidence="4" id="KW-1185">Reference proteome</keyword>
<dbReference type="InParanoid" id="K5VZ29"/>
<dbReference type="PANTHER" id="PTHR12459:SF6">
    <property type="entry name" value="GB|AAD46013.1"/>
    <property type="match status" value="1"/>
</dbReference>
<proteinExistence type="predicted"/>
<dbReference type="InterPro" id="IPR026749">
    <property type="entry name" value="Tmem135"/>
</dbReference>
<dbReference type="KEGG" id="abp:AGABI1DRAFT72385"/>
<dbReference type="eggNOG" id="KOG1398">
    <property type="taxonomic scope" value="Eukaryota"/>
</dbReference>
<feature type="transmembrane region" description="Helical" evidence="2">
    <location>
        <begin position="404"/>
        <end position="423"/>
    </location>
</feature>
<accession>K5VZ29</accession>
<dbReference type="OrthoDB" id="291792at2759"/>
<feature type="transmembrane region" description="Helical" evidence="2">
    <location>
        <begin position="435"/>
        <end position="460"/>
    </location>
</feature>